<dbReference type="SMART" id="SM00671">
    <property type="entry name" value="SEL1"/>
    <property type="match status" value="4"/>
</dbReference>
<organism evidence="1 2">
    <name type="scientific">Vreelandella andesensis</name>
    <dbReference type="NCBI Taxonomy" id="447567"/>
    <lineage>
        <taxon>Bacteria</taxon>
        <taxon>Pseudomonadati</taxon>
        <taxon>Pseudomonadota</taxon>
        <taxon>Gammaproteobacteria</taxon>
        <taxon>Oceanospirillales</taxon>
        <taxon>Halomonadaceae</taxon>
        <taxon>Vreelandella</taxon>
    </lineage>
</organism>
<reference evidence="1 2" key="1">
    <citation type="submission" date="2018-12" db="EMBL/GenBank/DDBJ databases">
        <title>three novel Halomonas strain isolated from plants.</title>
        <authorList>
            <person name="Sun C."/>
        </authorList>
    </citation>
    <scope>NUCLEOTIDE SEQUENCE [LARGE SCALE GENOMIC DNA]</scope>
    <source>
        <strain evidence="1 2">DSM 19434</strain>
    </source>
</reference>
<dbReference type="PANTHER" id="PTHR11102:SF160">
    <property type="entry name" value="ERAD-ASSOCIATED E3 UBIQUITIN-PROTEIN LIGASE COMPONENT HRD3"/>
    <property type="match status" value="1"/>
</dbReference>
<name>A0A433KSY4_9GAMM</name>
<dbReference type="AlphaFoldDB" id="A0A433KSY4"/>
<dbReference type="Pfam" id="PF08238">
    <property type="entry name" value="Sel1"/>
    <property type="match status" value="4"/>
</dbReference>
<sequence>MMQYGSSYVKSFNEPFECATYETDLEILRNLIEKGDPRAHYELGYLYEKGIGLPNDYSKAVCWYRSAAELGSAEAQLRLGLMYSKYDCMLTTPQTINHRIAFNLFYRSAVQENAAAENQLGNMYSSGVGVERDHHEAIYWYRRAAIQGNPDSHFRLSKIYKNAVGVKKNIVMAYIFEVLCSSHGNHEMNLQDSCNKLSLDQTLKAFAIAKSWRVGNSLPSYDI</sequence>
<evidence type="ECO:0000313" key="1">
    <source>
        <dbReference type="EMBL" id="RUR32753.1"/>
    </source>
</evidence>
<accession>A0A433KSY4</accession>
<dbReference type="EMBL" id="RZHG01000009">
    <property type="protein sequence ID" value="RUR32753.1"/>
    <property type="molecule type" value="Genomic_DNA"/>
</dbReference>
<dbReference type="OrthoDB" id="6120455at2"/>
<dbReference type="InterPro" id="IPR006597">
    <property type="entry name" value="Sel1-like"/>
</dbReference>
<dbReference type="InterPro" id="IPR050767">
    <property type="entry name" value="Sel1_AlgK"/>
</dbReference>
<dbReference type="Proteomes" id="UP000287336">
    <property type="component" value="Unassembled WGS sequence"/>
</dbReference>
<keyword evidence="2" id="KW-1185">Reference proteome</keyword>
<gene>
    <name evidence="1" type="ORF">ELY33_05070</name>
</gene>
<proteinExistence type="predicted"/>
<dbReference type="SUPFAM" id="SSF81901">
    <property type="entry name" value="HCP-like"/>
    <property type="match status" value="1"/>
</dbReference>
<evidence type="ECO:0000313" key="2">
    <source>
        <dbReference type="Proteomes" id="UP000287336"/>
    </source>
</evidence>
<protein>
    <submittedName>
        <fullName evidence="1">Sel1 repeat family protein</fullName>
    </submittedName>
</protein>
<dbReference type="PANTHER" id="PTHR11102">
    <property type="entry name" value="SEL-1-LIKE PROTEIN"/>
    <property type="match status" value="1"/>
</dbReference>
<comment type="caution">
    <text evidence="1">The sequence shown here is derived from an EMBL/GenBank/DDBJ whole genome shotgun (WGS) entry which is preliminary data.</text>
</comment>
<dbReference type="RefSeq" id="WP_126944895.1">
    <property type="nucleotide sequence ID" value="NZ_RZHG01000009.1"/>
</dbReference>
<dbReference type="InterPro" id="IPR011990">
    <property type="entry name" value="TPR-like_helical_dom_sf"/>
</dbReference>
<dbReference type="Gene3D" id="1.25.40.10">
    <property type="entry name" value="Tetratricopeptide repeat domain"/>
    <property type="match status" value="2"/>
</dbReference>